<evidence type="ECO:0000256" key="3">
    <source>
        <dbReference type="ARBA" id="ARBA00022737"/>
    </source>
</evidence>
<feature type="domain" description="C2H2-type" evidence="9">
    <location>
        <begin position="174"/>
        <end position="201"/>
    </location>
</feature>
<proteinExistence type="predicted"/>
<dbReference type="InParanoid" id="A0A067RHV2"/>
<evidence type="ECO:0000256" key="5">
    <source>
        <dbReference type="ARBA" id="ARBA00022833"/>
    </source>
</evidence>
<dbReference type="InterPro" id="IPR036236">
    <property type="entry name" value="Znf_C2H2_sf"/>
</dbReference>
<keyword evidence="4 7" id="KW-0863">Zinc-finger</keyword>
<evidence type="ECO:0000256" key="6">
    <source>
        <dbReference type="ARBA" id="ARBA00023242"/>
    </source>
</evidence>
<dbReference type="InterPro" id="IPR013087">
    <property type="entry name" value="Znf_C2H2_type"/>
</dbReference>
<comment type="subcellular location">
    <subcellularLocation>
        <location evidence="1">Nucleus</location>
    </subcellularLocation>
</comment>
<reference evidence="10 11" key="1">
    <citation type="journal article" date="2014" name="Nat. Commun.">
        <title>Molecular traces of alternative social organization in a termite genome.</title>
        <authorList>
            <person name="Terrapon N."/>
            <person name="Li C."/>
            <person name="Robertson H.M."/>
            <person name="Ji L."/>
            <person name="Meng X."/>
            <person name="Booth W."/>
            <person name="Chen Z."/>
            <person name="Childers C.P."/>
            <person name="Glastad K.M."/>
            <person name="Gokhale K."/>
            <person name="Gowin J."/>
            <person name="Gronenberg W."/>
            <person name="Hermansen R.A."/>
            <person name="Hu H."/>
            <person name="Hunt B.G."/>
            <person name="Huylmans A.K."/>
            <person name="Khalil S.M."/>
            <person name="Mitchell R.D."/>
            <person name="Munoz-Torres M.C."/>
            <person name="Mustard J.A."/>
            <person name="Pan H."/>
            <person name="Reese J.T."/>
            <person name="Scharf M.E."/>
            <person name="Sun F."/>
            <person name="Vogel H."/>
            <person name="Xiao J."/>
            <person name="Yang W."/>
            <person name="Yang Z."/>
            <person name="Yang Z."/>
            <person name="Zhou J."/>
            <person name="Zhu J."/>
            <person name="Brent C.S."/>
            <person name="Elsik C.G."/>
            <person name="Goodisman M.A."/>
            <person name="Liberles D.A."/>
            <person name="Roe R.M."/>
            <person name="Vargo E.L."/>
            <person name="Vilcinskas A."/>
            <person name="Wang J."/>
            <person name="Bornberg-Bauer E."/>
            <person name="Korb J."/>
            <person name="Zhang G."/>
            <person name="Liebig J."/>
        </authorList>
    </citation>
    <scope>NUCLEOTIDE SEQUENCE [LARGE SCALE GENOMIC DNA]</scope>
    <source>
        <tissue evidence="10">Whole organism</tissue>
    </source>
</reference>
<dbReference type="PROSITE" id="PS50157">
    <property type="entry name" value="ZINC_FINGER_C2H2_2"/>
    <property type="match status" value="3"/>
</dbReference>
<feature type="domain" description="C2H2-type" evidence="9">
    <location>
        <begin position="99"/>
        <end position="127"/>
    </location>
</feature>
<feature type="region of interest" description="Disordered" evidence="8">
    <location>
        <begin position="1"/>
        <end position="51"/>
    </location>
</feature>
<evidence type="ECO:0000259" key="9">
    <source>
        <dbReference type="PROSITE" id="PS50157"/>
    </source>
</evidence>
<dbReference type="SUPFAM" id="SSF57667">
    <property type="entry name" value="beta-beta-alpha zinc fingers"/>
    <property type="match status" value="1"/>
</dbReference>
<dbReference type="GO" id="GO:0008270">
    <property type="term" value="F:zinc ion binding"/>
    <property type="evidence" value="ECO:0007669"/>
    <property type="project" value="UniProtKB-KW"/>
</dbReference>
<keyword evidence="11" id="KW-1185">Reference proteome</keyword>
<accession>A0A067RHV2</accession>
<evidence type="ECO:0000256" key="7">
    <source>
        <dbReference type="PROSITE-ProRule" id="PRU00042"/>
    </source>
</evidence>
<dbReference type="GO" id="GO:0005634">
    <property type="term" value="C:nucleus"/>
    <property type="evidence" value="ECO:0007669"/>
    <property type="project" value="UniProtKB-SubCell"/>
</dbReference>
<dbReference type="PANTHER" id="PTHR24394:SF29">
    <property type="entry name" value="MYONEURIN"/>
    <property type="match status" value="1"/>
</dbReference>
<keyword evidence="3" id="KW-0677">Repeat</keyword>
<dbReference type="Pfam" id="PF12874">
    <property type="entry name" value="zf-met"/>
    <property type="match status" value="1"/>
</dbReference>
<keyword evidence="6" id="KW-0539">Nucleus</keyword>
<feature type="domain" description="C2H2-type" evidence="9">
    <location>
        <begin position="205"/>
        <end position="233"/>
    </location>
</feature>
<feature type="compositionally biased region" description="Acidic residues" evidence="8">
    <location>
        <begin position="10"/>
        <end position="25"/>
    </location>
</feature>
<feature type="region of interest" description="Disordered" evidence="8">
    <location>
        <begin position="123"/>
        <end position="144"/>
    </location>
</feature>
<dbReference type="Proteomes" id="UP000027135">
    <property type="component" value="Unassembled WGS sequence"/>
</dbReference>
<name>A0A067RHV2_ZOONE</name>
<protein>
    <recommendedName>
        <fullName evidence="9">C2H2-type domain-containing protein</fullName>
    </recommendedName>
</protein>
<keyword evidence="5" id="KW-0862">Zinc</keyword>
<evidence type="ECO:0000313" key="11">
    <source>
        <dbReference type="Proteomes" id="UP000027135"/>
    </source>
</evidence>
<dbReference type="eggNOG" id="KOG1721">
    <property type="taxonomic scope" value="Eukaryota"/>
</dbReference>
<dbReference type="GO" id="GO:0000981">
    <property type="term" value="F:DNA-binding transcription factor activity, RNA polymerase II-specific"/>
    <property type="evidence" value="ECO:0007669"/>
    <property type="project" value="TreeGrafter"/>
</dbReference>
<dbReference type="Gene3D" id="3.30.160.60">
    <property type="entry name" value="Classic Zinc Finger"/>
    <property type="match status" value="2"/>
</dbReference>
<dbReference type="PANTHER" id="PTHR24394">
    <property type="entry name" value="ZINC FINGER PROTEIN"/>
    <property type="match status" value="1"/>
</dbReference>
<dbReference type="AlphaFoldDB" id="A0A067RHV2"/>
<evidence type="ECO:0000256" key="8">
    <source>
        <dbReference type="SAM" id="MobiDB-lite"/>
    </source>
</evidence>
<dbReference type="EMBL" id="KK852670">
    <property type="protein sequence ID" value="KDR18802.1"/>
    <property type="molecule type" value="Genomic_DNA"/>
</dbReference>
<evidence type="ECO:0000256" key="2">
    <source>
        <dbReference type="ARBA" id="ARBA00022723"/>
    </source>
</evidence>
<organism evidence="10 11">
    <name type="scientific">Zootermopsis nevadensis</name>
    <name type="common">Dampwood termite</name>
    <dbReference type="NCBI Taxonomy" id="136037"/>
    <lineage>
        <taxon>Eukaryota</taxon>
        <taxon>Metazoa</taxon>
        <taxon>Ecdysozoa</taxon>
        <taxon>Arthropoda</taxon>
        <taxon>Hexapoda</taxon>
        <taxon>Insecta</taxon>
        <taxon>Pterygota</taxon>
        <taxon>Neoptera</taxon>
        <taxon>Polyneoptera</taxon>
        <taxon>Dictyoptera</taxon>
        <taxon>Blattodea</taxon>
        <taxon>Blattoidea</taxon>
        <taxon>Termitoidae</taxon>
        <taxon>Termopsidae</taxon>
        <taxon>Zootermopsis</taxon>
    </lineage>
</organism>
<keyword evidence="2" id="KW-0479">Metal-binding</keyword>
<evidence type="ECO:0000256" key="1">
    <source>
        <dbReference type="ARBA" id="ARBA00004123"/>
    </source>
</evidence>
<gene>
    <name evidence="10" type="ORF">L798_07063</name>
</gene>
<sequence>MMMADKSEDGSDEDEVHEVDDDENPEEQHSSTSETDEYKKASSASESSSEQESCRVITRSFTCQKRQVKIKCDTPRRKCHRCGKALSTDFCLCVYKIPFQCERCNLTFAGLPEFQAHMRSVHTRNRNNTGTNNDIPPQSVTKEKSQPSALFQYNNTEPRFESEVLRTEQLQEVHTCQSCKETFNTKLGLMAHSLNHIEREETNIYKCKHCNREFTSTVRLSIHVTRMHTEEKKFVCDVCNKGFRWYTQESVVTCVMYVGKHLCTSTHLRVTNVSIVERSVIDVPSANEHLHRCQLCSSTVTHTLGRSHIAVSVGRPSRSSPVLHVTRGYMKEELNHFHAIFVRRNLHTRALYTSISVELMVLITLTSVTVLHIVTHNSKSEVSAV</sequence>
<dbReference type="SMART" id="SM00355">
    <property type="entry name" value="ZnF_C2H2"/>
    <property type="match status" value="3"/>
</dbReference>
<evidence type="ECO:0000313" key="10">
    <source>
        <dbReference type="EMBL" id="KDR18802.1"/>
    </source>
</evidence>
<feature type="compositionally biased region" description="Low complexity" evidence="8">
    <location>
        <begin position="41"/>
        <end position="51"/>
    </location>
</feature>
<dbReference type="OrthoDB" id="8182082at2759"/>
<dbReference type="PROSITE" id="PS00028">
    <property type="entry name" value="ZINC_FINGER_C2H2_1"/>
    <property type="match status" value="3"/>
</dbReference>
<evidence type="ECO:0000256" key="4">
    <source>
        <dbReference type="ARBA" id="ARBA00022771"/>
    </source>
</evidence>
<feature type="compositionally biased region" description="Polar residues" evidence="8">
    <location>
        <begin position="134"/>
        <end position="144"/>
    </location>
</feature>